<gene>
    <name evidence="2" type="ORF">GOODEAATRI_007538</name>
</gene>
<proteinExistence type="predicted"/>
<name>A0ABV0P2G7_9TELE</name>
<dbReference type="Proteomes" id="UP001476798">
    <property type="component" value="Unassembled WGS sequence"/>
</dbReference>
<feature type="signal peptide" evidence="1">
    <location>
        <begin position="1"/>
        <end position="21"/>
    </location>
</feature>
<evidence type="ECO:0000313" key="2">
    <source>
        <dbReference type="EMBL" id="MEQ2177817.1"/>
    </source>
</evidence>
<feature type="non-terminal residue" evidence="2">
    <location>
        <position position="1"/>
    </location>
</feature>
<feature type="chain" id="PRO_5045846229" evidence="1">
    <location>
        <begin position="22"/>
        <end position="81"/>
    </location>
</feature>
<keyword evidence="3" id="KW-1185">Reference proteome</keyword>
<organism evidence="2 3">
    <name type="scientific">Goodea atripinnis</name>
    <dbReference type="NCBI Taxonomy" id="208336"/>
    <lineage>
        <taxon>Eukaryota</taxon>
        <taxon>Metazoa</taxon>
        <taxon>Chordata</taxon>
        <taxon>Craniata</taxon>
        <taxon>Vertebrata</taxon>
        <taxon>Euteleostomi</taxon>
        <taxon>Actinopterygii</taxon>
        <taxon>Neopterygii</taxon>
        <taxon>Teleostei</taxon>
        <taxon>Neoteleostei</taxon>
        <taxon>Acanthomorphata</taxon>
        <taxon>Ovalentaria</taxon>
        <taxon>Atherinomorphae</taxon>
        <taxon>Cyprinodontiformes</taxon>
        <taxon>Goodeidae</taxon>
        <taxon>Goodea</taxon>
    </lineage>
</organism>
<evidence type="ECO:0000256" key="1">
    <source>
        <dbReference type="SAM" id="SignalP"/>
    </source>
</evidence>
<accession>A0ABV0P2G7</accession>
<sequence length="81" mass="9310">ETLFRRRFGGIFAIFPHLCTARFFGAVDPDLPRNQSEVSIFFSRLINHSGTTRRQPLRLRLCVQFCPDAVGDQMAMEMSCE</sequence>
<keyword evidence="1" id="KW-0732">Signal</keyword>
<reference evidence="2 3" key="1">
    <citation type="submission" date="2021-06" db="EMBL/GenBank/DDBJ databases">
        <authorList>
            <person name="Palmer J.M."/>
        </authorList>
    </citation>
    <scope>NUCLEOTIDE SEQUENCE [LARGE SCALE GENOMIC DNA]</scope>
    <source>
        <strain evidence="2 3">GA_2019</strain>
        <tissue evidence="2">Muscle</tissue>
    </source>
</reference>
<evidence type="ECO:0000313" key="3">
    <source>
        <dbReference type="Proteomes" id="UP001476798"/>
    </source>
</evidence>
<dbReference type="EMBL" id="JAHRIO010060354">
    <property type="protein sequence ID" value="MEQ2177817.1"/>
    <property type="molecule type" value="Genomic_DNA"/>
</dbReference>
<comment type="caution">
    <text evidence="2">The sequence shown here is derived from an EMBL/GenBank/DDBJ whole genome shotgun (WGS) entry which is preliminary data.</text>
</comment>
<protein>
    <submittedName>
        <fullName evidence="2">Uncharacterized protein</fullName>
    </submittedName>
</protein>